<keyword evidence="4" id="KW-1185">Reference proteome</keyword>
<organism evidence="3 4">
    <name type="scientific">Symbiodinium natans</name>
    <dbReference type="NCBI Taxonomy" id="878477"/>
    <lineage>
        <taxon>Eukaryota</taxon>
        <taxon>Sar</taxon>
        <taxon>Alveolata</taxon>
        <taxon>Dinophyceae</taxon>
        <taxon>Suessiales</taxon>
        <taxon>Symbiodiniaceae</taxon>
        <taxon>Symbiodinium</taxon>
    </lineage>
</organism>
<comment type="caution">
    <text evidence="3">The sequence shown here is derived from an EMBL/GenBank/DDBJ whole genome shotgun (WGS) entry which is preliminary data.</text>
</comment>
<evidence type="ECO:0000313" key="4">
    <source>
        <dbReference type="Proteomes" id="UP000604046"/>
    </source>
</evidence>
<feature type="compositionally biased region" description="Basic and acidic residues" evidence="2">
    <location>
        <begin position="494"/>
        <end position="517"/>
    </location>
</feature>
<keyword evidence="1" id="KW-0175">Coiled coil</keyword>
<feature type="compositionally biased region" description="Low complexity" evidence="2">
    <location>
        <begin position="674"/>
        <end position="689"/>
    </location>
</feature>
<evidence type="ECO:0000256" key="2">
    <source>
        <dbReference type="SAM" id="MobiDB-lite"/>
    </source>
</evidence>
<feature type="region of interest" description="Disordered" evidence="2">
    <location>
        <begin position="638"/>
        <end position="659"/>
    </location>
</feature>
<evidence type="ECO:0000256" key="1">
    <source>
        <dbReference type="SAM" id="Coils"/>
    </source>
</evidence>
<evidence type="ECO:0000313" key="3">
    <source>
        <dbReference type="EMBL" id="CAE7240483.1"/>
    </source>
</evidence>
<feature type="compositionally biased region" description="Polar residues" evidence="2">
    <location>
        <begin position="456"/>
        <end position="467"/>
    </location>
</feature>
<dbReference type="Proteomes" id="UP000604046">
    <property type="component" value="Unassembled WGS sequence"/>
</dbReference>
<proteinExistence type="predicted"/>
<feature type="region of interest" description="Disordered" evidence="2">
    <location>
        <begin position="226"/>
        <end position="255"/>
    </location>
</feature>
<accession>A0A812LE77</accession>
<feature type="coiled-coil region" evidence="1">
    <location>
        <begin position="256"/>
        <end position="338"/>
    </location>
</feature>
<dbReference type="AlphaFoldDB" id="A0A812LE77"/>
<sequence>MHQSDRWRAMLEFGAVEAVGHEIDPQLLQISYRKGQEEELETEVVYQDAAGATEQPRLLVSLKAVSALKLLCEHEHARCDKVSRMLAECRSAYYKELRWLRDQLYMAYESEEDAQTRRNLLTPDDFEVYWFEPEKFLDEDTRDFLIRCIRETNRRLLDENRHLKSTLQEMNLFEKASLPTVLKRLKLKHAAAQIMIELYNLLRTRAEMKKFKEAACELIGMAMPAPGTDGAEKAERAECTSGPSPPAEGAEAVTSPEDLRIKVQQQEAELQELRSRLSSAIDACLEREKAAEEHERAERLQQRVLDLERERNAERGALAEALRELRELRELQPELERVKGRMVRSVHKISESLQGLGELEGEKARSARTRRALSCADWGSCEEDDAESVAGSFRAALSRLDSLVVALPSTVQDVAEEMQQLKQRFDRCELETTSMAPTADPEEPLSVGEVEHSPAASCTGTHETLSVRTEAPLASRDGEAESSEARVSPSASESRSRHADRAAEPSEHDEHSAEHAAKLSQQVEGLEIKLELANQKIRALKEQLLRQQRRLPEGENAENLPGDKEDAAEIPDFMLPYQLLAKRKLPRWMILSQDAALKRKKREYLEKAENKSVGSLGKEVFAAFDFLVTAADAADGVQPERQAGRLPSPSPSARRSSAEVAVFGSRLQRLHSTASAASAASADPASPHSQNLPCLQRPPRTASPVEITHPWQPWEASRLPRRERVDRSVDTNVDRMDRADMHRDFQGSRATCIQGNAIFSKTANAASFTSPKESKFESQAYANYANYGQAKTQDIQPVQPVPRNAQVPFQDLQKESLTRSHIFHIFRFLAYMAATR</sequence>
<feature type="region of interest" description="Disordered" evidence="2">
    <location>
        <begin position="434"/>
        <end position="517"/>
    </location>
</feature>
<protein>
    <submittedName>
        <fullName evidence="3">Uncharacterized protein</fullName>
    </submittedName>
</protein>
<gene>
    <name evidence="3" type="ORF">SNAT2548_LOCUS10771</name>
</gene>
<dbReference type="EMBL" id="CAJNDS010000913">
    <property type="protein sequence ID" value="CAE7240483.1"/>
    <property type="molecule type" value="Genomic_DNA"/>
</dbReference>
<reference evidence="3" key="1">
    <citation type="submission" date="2021-02" db="EMBL/GenBank/DDBJ databases">
        <authorList>
            <person name="Dougan E. K."/>
            <person name="Rhodes N."/>
            <person name="Thang M."/>
            <person name="Chan C."/>
        </authorList>
    </citation>
    <scope>NUCLEOTIDE SEQUENCE</scope>
</reference>
<feature type="region of interest" description="Disordered" evidence="2">
    <location>
        <begin position="674"/>
        <end position="707"/>
    </location>
</feature>
<dbReference type="OrthoDB" id="442190at2759"/>
<name>A0A812LE77_9DINO</name>